<keyword evidence="3 6" id="KW-0561">Oxygen transport</keyword>
<dbReference type="InterPro" id="IPR000971">
    <property type="entry name" value="Globin"/>
</dbReference>
<sequence length="141" mass="16182">MGNIVNRRKTERDIPTPEIIPLTTKQIDIVRRTWEIPSAKLYDSGEKILFMYFDRFPNNQDRFIAFKTTPLLMLKGTPGFRAHASKIMNVLSSIIDALDKDPALVGIKKIAGDGREAWEKLLNILYHVVFECIDGRSDEFN</sequence>
<dbReference type="InterPro" id="IPR012292">
    <property type="entry name" value="Globin/Proto"/>
</dbReference>
<proteinExistence type="inferred from homology"/>
<dbReference type="GO" id="GO:0046872">
    <property type="term" value="F:metal ion binding"/>
    <property type="evidence" value="ECO:0007669"/>
    <property type="project" value="UniProtKB-KW"/>
</dbReference>
<comment type="similarity">
    <text evidence="6">Belongs to the globin family.</text>
</comment>
<dbReference type="EMBL" id="CVRI01000001">
    <property type="protein sequence ID" value="CRK86241.1"/>
    <property type="molecule type" value="Genomic_DNA"/>
</dbReference>
<dbReference type="SUPFAM" id="SSF46458">
    <property type="entry name" value="Globin-like"/>
    <property type="match status" value="1"/>
</dbReference>
<evidence type="ECO:0000256" key="1">
    <source>
        <dbReference type="ARBA" id="ARBA00022448"/>
    </source>
</evidence>
<dbReference type="PROSITE" id="PS01033">
    <property type="entry name" value="GLOBIN"/>
    <property type="match status" value="1"/>
</dbReference>
<feature type="domain" description="Globin" evidence="7">
    <location>
        <begin position="21"/>
        <end position="141"/>
    </location>
</feature>
<dbReference type="AlphaFoldDB" id="A0A1J1HIY6"/>
<keyword evidence="2 6" id="KW-0349">Heme</keyword>
<dbReference type="Pfam" id="PF00042">
    <property type="entry name" value="Globin"/>
    <property type="match status" value="1"/>
</dbReference>
<dbReference type="InterPro" id="IPR009050">
    <property type="entry name" value="Globin-like_sf"/>
</dbReference>
<dbReference type="GO" id="GO:0019825">
    <property type="term" value="F:oxygen binding"/>
    <property type="evidence" value="ECO:0007669"/>
    <property type="project" value="InterPro"/>
</dbReference>
<evidence type="ECO:0000256" key="6">
    <source>
        <dbReference type="RuleBase" id="RU000356"/>
    </source>
</evidence>
<dbReference type="Gene3D" id="1.10.490.10">
    <property type="entry name" value="Globins"/>
    <property type="match status" value="1"/>
</dbReference>
<dbReference type="PANTHER" id="PTHR47217">
    <property type="entry name" value="GLOBIN-LIKE PROTEIN"/>
    <property type="match status" value="1"/>
</dbReference>
<organism evidence="8 9">
    <name type="scientific">Clunio marinus</name>
    <dbReference type="NCBI Taxonomy" id="568069"/>
    <lineage>
        <taxon>Eukaryota</taxon>
        <taxon>Metazoa</taxon>
        <taxon>Ecdysozoa</taxon>
        <taxon>Arthropoda</taxon>
        <taxon>Hexapoda</taxon>
        <taxon>Insecta</taxon>
        <taxon>Pterygota</taxon>
        <taxon>Neoptera</taxon>
        <taxon>Endopterygota</taxon>
        <taxon>Diptera</taxon>
        <taxon>Nematocera</taxon>
        <taxon>Chironomoidea</taxon>
        <taxon>Chironomidae</taxon>
        <taxon>Clunio</taxon>
    </lineage>
</organism>
<dbReference type="STRING" id="568069.A0A1J1HIY6"/>
<evidence type="ECO:0000256" key="4">
    <source>
        <dbReference type="ARBA" id="ARBA00022723"/>
    </source>
</evidence>
<evidence type="ECO:0000256" key="5">
    <source>
        <dbReference type="ARBA" id="ARBA00023004"/>
    </source>
</evidence>
<accession>A0A1J1HIY6</accession>
<name>A0A1J1HIY6_9DIPT</name>
<evidence type="ECO:0000256" key="3">
    <source>
        <dbReference type="ARBA" id="ARBA00022621"/>
    </source>
</evidence>
<dbReference type="InterPro" id="IPR044399">
    <property type="entry name" value="Mb-like_M"/>
</dbReference>
<keyword evidence="1 6" id="KW-0813">Transport</keyword>
<dbReference type="GO" id="GO:0005344">
    <property type="term" value="F:oxygen carrier activity"/>
    <property type="evidence" value="ECO:0007669"/>
    <property type="project" value="UniProtKB-KW"/>
</dbReference>
<dbReference type="GO" id="GO:0020037">
    <property type="term" value="F:heme binding"/>
    <property type="evidence" value="ECO:0007669"/>
    <property type="project" value="InterPro"/>
</dbReference>
<dbReference type="Proteomes" id="UP000183832">
    <property type="component" value="Unassembled WGS sequence"/>
</dbReference>
<evidence type="ECO:0000259" key="7">
    <source>
        <dbReference type="PROSITE" id="PS01033"/>
    </source>
</evidence>
<evidence type="ECO:0000256" key="2">
    <source>
        <dbReference type="ARBA" id="ARBA00022617"/>
    </source>
</evidence>
<reference evidence="8 9" key="1">
    <citation type="submission" date="2015-04" db="EMBL/GenBank/DDBJ databases">
        <authorList>
            <person name="Syromyatnikov M.Y."/>
            <person name="Popov V.N."/>
        </authorList>
    </citation>
    <scope>NUCLEOTIDE SEQUENCE [LARGE SCALE GENOMIC DNA]</scope>
</reference>
<keyword evidence="5" id="KW-0408">Iron</keyword>
<dbReference type="PANTHER" id="PTHR47217:SF1">
    <property type="entry name" value="GLOBIN-LIKE PROTEIN"/>
    <property type="match status" value="1"/>
</dbReference>
<evidence type="ECO:0000313" key="9">
    <source>
        <dbReference type="Proteomes" id="UP000183832"/>
    </source>
</evidence>
<dbReference type="CDD" id="cd01040">
    <property type="entry name" value="Mb-like"/>
    <property type="match status" value="1"/>
</dbReference>
<protein>
    <submittedName>
        <fullName evidence="8">CLUMA_CG000428, isoform A</fullName>
    </submittedName>
</protein>
<keyword evidence="9" id="KW-1185">Reference proteome</keyword>
<evidence type="ECO:0000313" key="8">
    <source>
        <dbReference type="EMBL" id="CRK86241.1"/>
    </source>
</evidence>
<keyword evidence="4" id="KW-0479">Metal-binding</keyword>
<dbReference type="OrthoDB" id="7779786at2759"/>
<gene>
    <name evidence="8" type="primary">similar to globin</name>
    <name evidence="8" type="ORF">CLUMA_CG000428</name>
</gene>